<keyword evidence="2" id="KW-0812">Transmembrane</keyword>
<organism evidence="4 5">
    <name type="scientific">Chitinophaga caeni</name>
    <dbReference type="NCBI Taxonomy" id="2029983"/>
    <lineage>
        <taxon>Bacteria</taxon>
        <taxon>Pseudomonadati</taxon>
        <taxon>Bacteroidota</taxon>
        <taxon>Chitinophagia</taxon>
        <taxon>Chitinophagales</taxon>
        <taxon>Chitinophagaceae</taxon>
        <taxon>Chitinophaga</taxon>
    </lineage>
</organism>
<keyword evidence="2" id="KW-1133">Transmembrane helix</keyword>
<dbReference type="InterPro" id="IPR052336">
    <property type="entry name" value="MlaD_Phospholipid_Transporter"/>
</dbReference>
<dbReference type="PANTHER" id="PTHR33371">
    <property type="entry name" value="INTERMEMBRANE PHOSPHOLIPID TRANSPORT SYSTEM BINDING PROTEIN MLAD-RELATED"/>
    <property type="match status" value="1"/>
</dbReference>
<gene>
    <name evidence="4" type="ORF">COR50_19510</name>
</gene>
<dbReference type="KEGG" id="cbae:COR50_19510"/>
<evidence type="ECO:0000313" key="4">
    <source>
        <dbReference type="EMBL" id="ATL49185.1"/>
    </source>
</evidence>
<dbReference type="OrthoDB" id="9771725at2"/>
<dbReference type="EMBL" id="CP023777">
    <property type="protein sequence ID" value="ATL49185.1"/>
    <property type="molecule type" value="Genomic_DNA"/>
</dbReference>
<dbReference type="AlphaFoldDB" id="A0A291QZ21"/>
<dbReference type="InterPro" id="IPR003399">
    <property type="entry name" value="Mce/MlaD"/>
</dbReference>
<evidence type="ECO:0000313" key="5">
    <source>
        <dbReference type="Proteomes" id="UP000220133"/>
    </source>
</evidence>
<keyword evidence="2" id="KW-0472">Membrane</keyword>
<feature type="transmembrane region" description="Helical" evidence="2">
    <location>
        <begin position="9"/>
        <end position="30"/>
    </location>
</feature>
<feature type="domain" description="Mce/MlaD" evidence="3">
    <location>
        <begin position="41"/>
        <end position="117"/>
    </location>
</feature>
<reference evidence="4 5" key="1">
    <citation type="submission" date="2017-10" db="EMBL/GenBank/DDBJ databases">
        <title>Paenichitinophaga pekingensis gen. nov., sp. nov., isolated from activated sludge.</title>
        <authorList>
            <person name="Jin D."/>
            <person name="Kong X."/>
            <person name="Deng Y."/>
            <person name="Bai Z."/>
        </authorList>
    </citation>
    <scope>NUCLEOTIDE SEQUENCE [LARGE SCALE GENOMIC DNA]</scope>
    <source>
        <strain evidence="4 5">13</strain>
    </source>
</reference>
<proteinExistence type="predicted"/>
<dbReference type="PANTHER" id="PTHR33371:SF4">
    <property type="entry name" value="INTERMEMBRANE PHOSPHOLIPID TRANSPORT SYSTEM BINDING PROTEIN MLAD"/>
    <property type="match status" value="1"/>
</dbReference>
<dbReference type="RefSeq" id="WP_098195553.1">
    <property type="nucleotide sequence ID" value="NZ_CP023777.1"/>
</dbReference>
<name>A0A291QZ21_9BACT</name>
<evidence type="ECO:0000259" key="3">
    <source>
        <dbReference type="Pfam" id="PF02470"/>
    </source>
</evidence>
<accession>A0A291QZ21</accession>
<evidence type="ECO:0000256" key="2">
    <source>
        <dbReference type="SAM" id="Phobius"/>
    </source>
</evidence>
<dbReference type="Proteomes" id="UP000220133">
    <property type="component" value="Chromosome"/>
</dbReference>
<keyword evidence="1" id="KW-0175">Coiled coil</keyword>
<dbReference type="Pfam" id="PF02470">
    <property type="entry name" value="MlaD"/>
    <property type="match status" value="1"/>
</dbReference>
<feature type="coiled-coil region" evidence="1">
    <location>
        <begin position="284"/>
        <end position="340"/>
    </location>
</feature>
<protein>
    <submittedName>
        <fullName evidence="4">ABC transporter permease</fullName>
    </submittedName>
</protein>
<keyword evidence="5" id="KW-1185">Reference proteome</keyword>
<evidence type="ECO:0000256" key="1">
    <source>
        <dbReference type="SAM" id="Coils"/>
    </source>
</evidence>
<sequence>MKASRNRKAVVVGIFIFTGILIFAVAVLVLGGQQKTFISSVSVKADFDDVGGLSKGDNIWYSGVKVGTVKKIAFSSNGKITVSMDIEKSSKDYIHNDVIAKISTDGLVGNKIIALAGGTRTSPVIKEGDMIRVATNTSSDELMNTLQVNNKNLVEITGNLKTITKNLADGKGSIGKILQDESLYDNLNFAVNSLKMTSEQTRAIANNLADYTRKLNQPGVLANKLVTDTTVFSNLQSMSNKLQLASDAANETVNNLNEMSRSLNTKLQSSQSAAGVLLNDSVTAKNLQSTISNLESTTEKLDVNMTALRSNFLFRRYFKKLDKQKKKEEKQREKDSLRALKN</sequence>